<sequence length="176" mass="19142">MAMRHERRPLPPLDTAALERMALRYVERFATTRGRLADYLQRKIRERGWQGEAADPAALAQRMADLGYVNDHLYAESKAAALTRRGLGARRVTMALRQAGIGEAESAGLAPAGGEAAMATALAFARRKRIGPFGPPPADRGARDKQLAALLRAGHAMEIARKIVACRDEAELRESG</sequence>
<evidence type="ECO:0000313" key="2">
    <source>
        <dbReference type="Proteomes" id="UP001367771"/>
    </source>
</evidence>
<name>A0ABU8GZ78_9SPHN</name>
<keyword evidence="2" id="KW-1185">Reference proteome</keyword>
<dbReference type="EMBL" id="JBBBDM010000001">
    <property type="protein sequence ID" value="MEI5686142.1"/>
    <property type="molecule type" value="Genomic_DNA"/>
</dbReference>
<proteinExistence type="predicted"/>
<protein>
    <submittedName>
        <fullName evidence="1">RecX family transcriptional regulator</fullName>
    </submittedName>
</protein>
<organism evidence="1 2">
    <name type="scientific">Sphingomonas kyungheensis</name>
    <dbReference type="NCBI Taxonomy" id="1069987"/>
    <lineage>
        <taxon>Bacteria</taxon>
        <taxon>Pseudomonadati</taxon>
        <taxon>Pseudomonadota</taxon>
        <taxon>Alphaproteobacteria</taxon>
        <taxon>Sphingomonadales</taxon>
        <taxon>Sphingomonadaceae</taxon>
        <taxon>Sphingomonas</taxon>
    </lineage>
</organism>
<comment type="caution">
    <text evidence="1">The sequence shown here is derived from an EMBL/GenBank/DDBJ whole genome shotgun (WGS) entry which is preliminary data.</text>
</comment>
<evidence type="ECO:0000313" key="1">
    <source>
        <dbReference type="EMBL" id="MEI5686142.1"/>
    </source>
</evidence>
<reference evidence="1 2" key="1">
    <citation type="journal article" date="2013" name="Int. J. Syst. Evol. Microbiol.">
        <title>Sphingomonas kyungheensis sp. nov., a bacterium with ginsenoside-converting activity isolated from soil of a ginseng field.</title>
        <authorList>
            <person name="Son H.M."/>
            <person name="Yang J.E."/>
            <person name="Park Y."/>
            <person name="Han C.K."/>
            <person name="Kim S.G."/>
            <person name="Kook M."/>
            <person name="Yi T.H."/>
        </authorList>
    </citation>
    <scope>NUCLEOTIDE SEQUENCE [LARGE SCALE GENOMIC DNA]</scope>
    <source>
        <strain evidence="1 2">LMG 26582</strain>
    </source>
</reference>
<gene>
    <name evidence="1" type="ORF">V8201_03510</name>
</gene>
<dbReference type="Proteomes" id="UP001367771">
    <property type="component" value="Unassembled WGS sequence"/>
</dbReference>
<accession>A0ABU8GZ78</accession>